<sequence length="68" mass="7783">KEAQVAARVWREFEMKRMDPGFLDKQRDAWGCRSLAFLGISQLFLLQLPLPGVAFSWIANASSVWTQL</sequence>
<proteinExistence type="predicted"/>
<reference evidence="2 3" key="1">
    <citation type="journal article" date="2001" name="Nature">
        <title>Initial sequencing and analysis of the human genome.</title>
        <authorList>
            <consortium name="International Human Genome Sequencing Consortium"/>
            <person name="Lander E.S."/>
            <person name="Linton L.M."/>
            <person name="Birren B."/>
            <person name="Nusbaum C."/>
            <person name="Zody M.C."/>
            <person name="Baldwin J."/>
            <person name="Devon K."/>
            <person name="Dewar K."/>
            <person name="Doyle M."/>
            <person name="FitzHugh W."/>
            <person name="Funke R."/>
            <person name="Gage D."/>
            <person name="Harris K."/>
            <person name="Heaford A."/>
            <person name="Howland J."/>
            <person name="Kann L."/>
            <person name="Lehoczky J."/>
            <person name="LeVine R."/>
            <person name="McEwan P."/>
            <person name="McKernan K."/>
            <person name="Meldrim J."/>
            <person name="Mesirov J.P."/>
            <person name="Miranda C."/>
            <person name="Morris W."/>
            <person name="Naylor J."/>
            <person name="Raymond C."/>
            <person name="Rosetti M."/>
            <person name="Santos R."/>
            <person name="Sheridan A."/>
            <person name="Sougnez C."/>
            <person name="Stange-Thomann N."/>
            <person name="Stojanovic N."/>
            <person name="Subramanian A."/>
            <person name="Wyman D."/>
            <person name="Rogers J."/>
            <person name="Sulston J."/>
            <person name="Ainscough R."/>
            <person name="Beck S."/>
            <person name="Bentley D."/>
            <person name="Burton J."/>
            <person name="Clee C."/>
            <person name="Carter N."/>
            <person name="Coulson A."/>
            <person name="Deadman R."/>
            <person name="Deloukas P."/>
            <person name="Dunham A."/>
            <person name="Dunham I."/>
            <person name="Durbin R."/>
            <person name="French L."/>
            <person name="Grafham D."/>
            <person name="Gregory S."/>
            <person name="Hubbard T."/>
            <person name="Humphray S."/>
            <person name="Hunt A."/>
            <person name="Jones M."/>
            <person name="Lloyd C."/>
            <person name="McMurray A."/>
            <person name="Matthews L."/>
            <person name="Mercer S."/>
            <person name="Milne S."/>
            <person name="Mullikin J.C."/>
            <person name="Mungall A."/>
            <person name="Plumb R."/>
            <person name="Ross M."/>
            <person name="Shownkeen R."/>
            <person name="Sims S."/>
            <person name="Waterston R.H."/>
            <person name="Wilson R.K."/>
            <person name="Hillier L.W."/>
            <person name="McPherson J.D."/>
            <person name="Marra M.A."/>
            <person name="Mardis E.R."/>
            <person name="Fulton L.A."/>
            <person name="Chinwalla A.T."/>
            <person name="Pepin K.H."/>
            <person name="Gish W.R."/>
            <person name="Chissoe S.L."/>
            <person name="Wendl M.C."/>
            <person name="Delehaunty K.D."/>
            <person name="Miner T.L."/>
            <person name="Delehaunty A."/>
            <person name="Kramer J.B."/>
            <person name="Cook L.L."/>
            <person name="Fulton R.S."/>
            <person name="Johnson D.L."/>
            <person name="Minx P.J."/>
            <person name="Clifton S.W."/>
            <person name="Hawkins T."/>
            <person name="Branscomb E."/>
            <person name="Predki P."/>
            <person name="Richardson P."/>
            <person name="Wenning S."/>
            <person name="Slezak T."/>
            <person name="Doggett N."/>
            <person name="Cheng J.F."/>
            <person name="Olsen A."/>
            <person name="Lucas S."/>
            <person name="Elkin C."/>
            <person name="Uberbacher E."/>
            <person name="Frazier M."/>
            <person name="Gibbs R.A."/>
            <person name="Muzny D.M."/>
            <person name="Scherer S.E."/>
            <person name="Bouck J.B."/>
            <person name="Sodergren E.J."/>
            <person name="Worley K.C."/>
            <person name="Rives C.M."/>
            <person name="Gorrell J.H."/>
            <person name="Metzker M.L."/>
            <person name="Naylor S.L."/>
            <person name="Kucherlapati R.S."/>
            <person name="Nelson D.L."/>
            <person name="Weinstock G.M."/>
            <person name="Sakaki Y."/>
            <person name="Fujiyama A."/>
            <person name="Hattori M."/>
            <person name="Yada T."/>
            <person name="Toyoda A."/>
            <person name="Itoh T."/>
            <person name="Kawagoe C."/>
            <person name="Watanabe H."/>
            <person name="Totoki Y."/>
            <person name="Taylor T."/>
            <person name="Weissenbach J."/>
            <person name="Heilig R."/>
            <person name="Saurin W."/>
            <person name="Artiguenave F."/>
            <person name="Brottier P."/>
            <person name="Bruls T."/>
            <person name="Pelletier E."/>
            <person name="Robert C."/>
            <person name="Wincker P."/>
            <person name="Smith D.R."/>
            <person name="Doucette-Stamm L."/>
            <person name="Rubenfield M."/>
            <person name="Weinstock K."/>
            <person name="Lee H.M."/>
            <person name="Dubois J."/>
            <person name="Rosenthal A."/>
            <person name="Platzer M."/>
            <person name="Nyakatura G."/>
            <person name="Taudien S."/>
            <person name="Rump A."/>
            <person name="Yang H."/>
            <person name="Yu J."/>
            <person name="Wang J."/>
            <person name="Huang G."/>
            <person name="Gu J."/>
            <person name="Hood L."/>
            <person name="Rowen L."/>
            <person name="Madan A."/>
            <person name="Qin S."/>
            <person name="Davis R.W."/>
            <person name="Federspiel N.A."/>
            <person name="Abola A.P."/>
            <person name="Proctor M.J."/>
            <person name="Myers R.M."/>
            <person name="Schmutz J."/>
            <person name="Dickson M."/>
            <person name="Grimwood J."/>
            <person name="Cox D.R."/>
            <person name="Olson M.V."/>
            <person name="Kaul R."/>
            <person name="Raymond C."/>
            <person name="Shimizu N."/>
            <person name="Kawasaki K."/>
            <person name="Minoshima S."/>
            <person name="Evans G.A."/>
            <person name="Athanasiou M."/>
            <person name="Schultz R."/>
            <person name="Roe B.A."/>
            <person name="Chen F."/>
            <person name="Pan H."/>
            <person name="Ramser J."/>
            <person name="Lehrach H."/>
            <person name="Reinhardt R."/>
            <person name="McCombie W.R."/>
            <person name="de la Bastide M."/>
            <person name="Dedhia N."/>
            <person name="Blocker H."/>
            <person name="Hornischer K."/>
            <person name="Nordsiek G."/>
            <person name="Agarwala R."/>
            <person name="Aravind L."/>
            <person name="Bailey J.A."/>
            <person name="Bateman A."/>
            <person name="Batzoglou S."/>
            <person name="Birney E."/>
            <person name="Bork P."/>
            <person name="Brown D.G."/>
            <person name="Burge C.B."/>
            <person name="Cerutti L."/>
            <person name="Chen H.C."/>
            <person name="Church D."/>
            <person name="Clamp M."/>
            <person name="Copley R.R."/>
            <person name="Doerks T."/>
            <person name="Eddy S.R."/>
            <person name="Eichler E.E."/>
            <person name="Furey T.S."/>
            <person name="Galagan J."/>
            <person name="Gilbert J.G."/>
            <person name="Harmon C."/>
            <person name="Hayashizaki Y."/>
            <person name="Haussler D."/>
            <person name="Hermjakob H."/>
            <person name="Hokamp K."/>
            <person name="Jang W."/>
            <person name="Johnson L.S."/>
            <person name="Jones T.A."/>
            <person name="Kasif S."/>
            <person name="Kaspryzk A."/>
            <person name="Kennedy S."/>
            <person name="Kent W.J."/>
            <person name="Kitts P."/>
            <person name="Koonin E.V."/>
            <person name="Korf I."/>
            <person name="Kulp D."/>
            <person name="Lancet D."/>
            <person name="Lowe T.M."/>
            <person name="McLysaght A."/>
            <person name="Mikkelsen T."/>
            <person name="Moran J.V."/>
            <person name="Mulder N."/>
            <person name="Pollara V.J."/>
            <person name="Ponting C.P."/>
            <person name="Schuler G."/>
            <person name="Schultz J."/>
            <person name="Slater G."/>
            <person name="Smit A.F."/>
            <person name="Stupka E."/>
            <person name="Szustakowski J."/>
            <person name="Thierry-Mieg D."/>
            <person name="Thierry-Mieg J."/>
            <person name="Wagner L."/>
            <person name="Wallis J."/>
            <person name="Wheeler R."/>
            <person name="Williams A."/>
            <person name="Wolf Y.I."/>
            <person name="Wolfe K.H."/>
            <person name="Yang S.P."/>
            <person name="Yeh R.F."/>
            <person name="Collins F."/>
            <person name="Guyer M.S."/>
            <person name="Peterson J."/>
            <person name="Felsenfeld A."/>
            <person name="Wetterstrand K.A."/>
            <person name="Patrinos A."/>
            <person name="Morgan M.J."/>
            <person name="de Jong P."/>
            <person name="Catanese J.J."/>
            <person name="Osoegawa K."/>
            <person name="Shizuya H."/>
            <person name="Choi S."/>
            <person name="Chen Y.J."/>
        </authorList>
    </citation>
    <scope>NUCLEOTIDE SEQUENCE [LARGE SCALE GENOMIC DNA]</scope>
</reference>
<reference evidence="2" key="5">
    <citation type="submission" date="2025-09" db="UniProtKB">
        <authorList>
            <consortium name="Ensembl"/>
        </authorList>
    </citation>
    <scope>IDENTIFICATION</scope>
</reference>
<dbReference type="HGNC" id="HGNC:26221">
    <property type="gene designation" value="OCEL1"/>
</dbReference>
<reference evidence="2 3" key="2">
    <citation type="journal article" date="2004" name="Nature">
        <title>The DNA sequence and biology of human chromosome 19.</title>
        <authorList>
            <person name="Grimwood J."/>
            <person name="Gordon L.A."/>
            <person name="Olsen A."/>
            <person name="Terry A."/>
            <person name="Schmutz J."/>
            <person name="Lamerdin J."/>
            <person name="Hellsten U."/>
            <person name="Goodstein D."/>
            <person name="Couronne O."/>
            <person name="Tran-Gyamfi M."/>
            <person name="Aerts A."/>
            <person name="Altherr M."/>
            <person name="Ashworth L."/>
            <person name="Bajorek E."/>
            <person name="Black S."/>
            <person name="Branscomb E."/>
            <person name="Caenepeel S."/>
            <person name="Carrano A."/>
            <person name="Caoile C."/>
            <person name="Chan Y.M."/>
            <person name="Christensen M."/>
            <person name="Cleland C.A."/>
            <person name="Copeland A."/>
            <person name="Dalin E."/>
            <person name="Dehal P."/>
            <person name="Denys M."/>
            <person name="Detter J.C."/>
            <person name="Escobar J."/>
            <person name="Flowers D."/>
            <person name="Fotopulos D."/>
            <person name="Garcia C."/>
            <person name="Georgescu A.M."/>
            <person name="Glavina T."/>
            <person name="Gomez M."/>
            <person name="Gonzales E."/>
            <person name="Groza M."/>
            <person name="Hammon N."/>
            <person name="Hawkins T."/>
            <person name="Haydu L."/>
            <person name="Ho I."/>
            <person name="Huang W."/>
            <person name="Israni S."/>
            <person name="Jett J."/>
            <person name="Kadner K."/>
            <person name="Kimball H."/>
            <person name="Kobayashi A."/>
            <person name="Larionov V."/>
            <person name="Leem S.H."/>
            <person name="Lopez F."/>
            <person name="Lou Y."/>
            <person name="Lowry S."/>
            <person name="Malfatti S."/>
            <person name="Martinez D."/>
            <person name="McCready P."/>
            <person name="Medina C."/>
            <person name="Morgan J."/>
            <person name="Nelson K."/>
            <person name="Nolan M."/>
            <person name="Ovcharenko I."/>
            <person name="Pitluck S."/>
            <person name="Pollard M."/>
            <person name="Popkie A.P."/>
            <person name="Predki P."/>
            <person name="Quan G."/>
            <person name="Ramirez L."/>
            <person name="Rash S."/>
            <person name="Retterer J."/>
            <person name="Rodriguez A."/>
            <person name="Rogers S."/>
            <person name="Salamov A."/>
            <person name="Salazar A."/>
            <person name="She X."/>
            <person name="Smith D."/>
            <person name="Slezak T."/>
            <person name="Solovyev V."/>
            <person name="Thayer N."/>
            <person name="Tice H."/>
            <person name="Tsai M."/>
            <person name="Ustaszewska A."/>
            <person name="Vo N."/>
            <person name="Wagner M."/>
            <person name="Wheeler J."/>
            <person name="Wu K."/>
            <person name="Xie G."/>
            <person name="Yang J."/>
            <person name="Dubchak I."/>
            <person name="Furey T.S."/>
            <person name="DeJong P."/>
            <person name="Dickson M."/>
            <person name="Gordon D."/>
            <person name="Eichler E.E."/>
            <person name="Pennacchio L.A."/>
            <person name="Richardson P."/>
            <person name="Stubbs L."/>
            <person name="Rokhsar D.S."/>
            <person name="Myers R.M."/>
            <person name="Rubin E.M."/>
            <person name="Lucas S.M."/>
        </authorList>
    </citation>
    <scope>NUCLEOTIDE SEQUENCE [LARGE SCALE GENOMIC DNA]</scope>
</reference>
<dbReference type="Ensembl" id="ENST00000600826.1">
    <property type="protein sequence ID" value="ENSP00000469624.1"/>
    <property type="gene ID" value="ENSG00000099330.9"/>
</dbReference>
<evidence type="ECO:0000313" key="2">
    <source>
        <dbReference type="Ensembl" id="ENSP00000469624.1"/>
    </source>
</evidence>
<name>M0QY63_HUMAN</name>
<dbReference type="VEuPathDB" id="HostDB:ENSG00000099330"/>
<dbReference type="AlphaFoldDB" id="M0QY63"/>
<dbReference type="OpenTargets" id="ENSG00000099330"/>
<feature type="transmembrane region" description="Helical" evidence="1">
    <location>
        <begin position="35"/>
        <end position="59"/>
    </location>
</feature>
<keyword evidence="3" id="KW-1185">Reference proteome</keyword>
<keyword evidence="1" id="KW-0812">Transmembrane</keyword>
<dbReference type="HOGENOM" id="CLU_2800619_0_0_1"/>
<evidence type="ECO:0000313" key="3">
    <source>
        <dbReference type="Proteomes" id="UP000005640"/>
    </source>
</evidence>
<gene>
    <name evidence="2" type="primary">OCEL1</name>
</gene>
<dbReference type="OrthoDB" id="9445081at2759"/>
<protein>
    <submittedName>
        <fullName evidence="2">Occludin/ELL domain containing 1</fullName>
    </submittedName>
</protein>
<keyword evidence="1" id="KW-1133">Transmembrane helix</keyword>
<dbReference type="ChiTaRS" id="OCEL1">
    <property type="organism name" value="human"/>
</dbReference>
<evidence type="ECO:0000256" key="1">
    <source>
        <dbReference type="SAM" id="Phobius"/>
    </source>
</evidence>
<dbReference type="GeneTree" id="ENSGT00940000162475"/>
<dbReference type="Proteomes" id="UP000005640">
    <property type="component" value="Chromosome 19"/>
</dbReference>
<dbReference type="SMR" id="M0QY63"/>
<feature type="non-terminal residue" evidence="2">
    <location>
        <position position="1"/>
    </location>
</feature>
<keyword evidence="1" id="KW-0472">Membrane</keyword>
<dbReference type="ExpressionAtlas" id="M0QY63">
    <property type="expression patterns" value="baseline and differential"/>
</dbReference>
<reference evidence="2" key="4">
    <citation type="submission" date="2025-08" db="UniProtKB">
        <authorList>
            <consortium name="Ensembl"/>
        </authorList>
    </citation>
    <scope>IDENTIFICATION</scope>
</reference>
<organism evidence="2 3">
    <name type="scientific">Homo sapiens</name>
    <name type="common">Human</name>
    <dbReference type="NCBI Taxonomy" id="9606"/>
    <lineage>
        <taxon>Eukaryota</taxon>
        <taxon>Metazoa</taxon>
        <taxon>Chordata</taxon>
        <taxon>Craniata</taxon>
        <taxon>Vertebrata</taxon>
        <taxon>Euteleostomi</taxon>
        <taxon>Mammalia</taxon>
        <taxon>Eutheria</taxon>
        <taxon>Euarchontoglires</taxon>
        <taxon>Primates</taxon>
        <taxon>Haplorrhini</taxon>
        <taxon>Catarrhini</taxon>
        <taxon>Hominidae</taxon>
        <taxon>Homo</taxon>
    </lineage>
</organism>
<dbReference type="UCSC" id="uc060vff.1">
    <property type="organism name" value="human"/>
</dbReference>
<dbReference type="Bgee" id="ENSG00000099330">
    <property type="expression patterns" value="Expressed in right uterine tube and 162 other cell types or tissues"/>
</dbReference>
<accession>M0QY63</accession>
<reference evidence="2 3" key="3">
    <citation type="journal article" date="2004" name="Nature">
        <title>Finishing the euchromatic sequence of the human genome.</title>
        <authorList>
            <consortium name="International Human Genome Sequencing Consortium"/>
        </authorList>
    </citation>
    <scope>NUCLEOTIDE SEQUENCE [LARGE SCALE GENOMIC DNA]</scope>
</reference>
<dbReference type="Ensembl" id="ENST00000600826.1">
    <property type="protein sequence ID" value="ENSP00000469624.1"/>
    <property type="gene ID" value="ENSG00000099330.10"/>
</dbReference>
<dbReference type="EMBL" id="AC010646">
    <property type="status" value="NOT_ANNOTATED_CDS"/>
    <property type="molecule type" value="Genomic_DNA"/>
</dbReference>
<dbReference type="Antibodypedia" id="27553">
    <property type="antibodies" value="78 antibodies from 13 providers"/>
</dbReference>